<dbReference type="GO" id="GO:0004497">
    <property type="term" value="F:monooxygenase activity"/>
    <property type="evidence" value="ECO:0007669"/>
    <property type="project" value="UniProtKB-KW"/>
</dbReference>
<name>A0A250XES7_9CHLO</name>
<dbReference type="PROSITE" id="PS00086">
    <property type="entry name" value="CYTOCHROME_P450"/>
    <property type="match status" value="1"/>
</dbReference>
<comment type="cofactor">
    <cofactor evidence="7">
        <name>heme</name>
        <dbReference type="ChEBI" id="CHEBI:30413"/>
    </cofactor>
</comment>
<evidence type="ECO:0000256" key="7">
    <source>
        <dbReference type="PIRSR" id="PIRSR602401-1"/>
    </source>
</evidence>
<dbReference type="InterPro" id="IPR036396">
    <property type="entry name" value="Cyt_P450_sf"/>
</dbReference>
<dbReference type="SUPFAM" id="SSF48264">
    <property type="entry name" value="Cytochrome P450"/>
    <property type="match status" value="1"/>
</dbReference>
<evidence type="ECO:0000256" key="2">
    <source>
        <dbReference type="ARBA" id="ARBA00022617"/>
    </source>
</evidence>
<evidence type="ECO:0000256" key="8">
    <source>
        <dbReference type="RuleBase" id="RU000461"/>
    </source>
</evidence>
<organism evidence="10 11">
    <name type="scientific">Chlamydomonas eustigma</name>
    <dbReference type="NCBI Taxonomy" id="1157962"/>
    <lineage>
        <taxon>Eukaryota</taxon>
        <taxon>Viridiplantae</taxon>
        <taxon>Chlorophyta</taxon>
        <taxon>core chlorophytes</taxon>
        <taxon>Chlorophyceae</taxon>
        <taxon>CS clade</taxon>
        <taxon>Chlamydomonadales</taxon>
        <taxon>Chlamydomonadaceae</taxon>
        <taxon>Chlamydomonas</taxon>
    </lineage>
</organism>
<keyword evidence="4 8" id="KW-0560">Oxidoreductase</keyword>
<evidence type="ECO:0000256" key="6">
    <source>
        <dbReference type="ARBA" id="ARBA00023033"/>
    </source>
</evidence>
<keyword evidence="9" id="KW-1133">Transmembrane helix</keyword>
<dbReference type="Proteomes" id="UP000232323">
    <property type="component" value="Unassembled WGS sequence"/>
</dbReference>
<feature type="binding site" description="axial binding residue" evidence="7">
    <location>
        <position position="442"/>
    </location>
    <ligand>
        <name>heme</name>
        <dbReference type="ChEBI" id="CHEBI:30413"/>
    </ligand>
    <ligandPart>
        <name>Fe</name>
        <dbReference type="ChEBI" id="CHEBI:18248"/>
    </ligandPart>
</feature>
<evidence type="ECO:0000256" key="3">
    <source>
        <dbReference type="ARBA" id="ARBA00022723"/>
    </source>
</evidence>
<dbReference type="InterPro" id="IPR001128">
    <property type="entry name" value="Cyt_P450"/>
</dbReference>
<feature type="transmembrane region" description="Helical" evidence="9">
    <location>
        <begin position="6"/>
        <end position="26"/>
    </location>
</feature>
<evidence type="ECO:0000313" key="10">
    <source>
        <dbReference type="EMBL" id="GAX81290.1"/>
    </source>
</evidence>
<evidence type="ECO:0000256" key="4">
    <source>
        <dbReference type="ARBA" id="ARBA00023002"/>
    </source>
</evidence>
<dbReference type="PRINTS" id="PR00385">
    <property type="entry name" value="P450"/>
</dbReference>
<dbReference type="InterPro" id="IPR017972">
    <property type="entry name" value="Cyt_P450_CS"/>
</dbReference>
<dbReference type="GO" id="GO:0005506">
    <property type="term" value="F:iron ion binding"/>
    <property type="evidence" value="ECO:0007669"/>
    <property type="project" value="InterPro"/>
</dbReference>
<evidence type="ECO:0000256" key="5">
    <source>
        <dbReference type="ARBA" id="ARBA00023004"/>
    </source>
</evidence>
<evidence type="ECO:0008006" key="12">
    <source>
        <dbReference type="Google" id="ProtNLM"/>
    </source>
</evidence>
<sequence>MAYFNHPLLTSGVVAALIIVSASILYSKYKKWKTPVHGIPLVPGAHWLLGSVNFFLSSHDGTIKSLKTLGEVFCIFVPLGPVGVVGTTTEFIDAFKDRMLVTMSRTTQLTFSQFFKNGLIALEGEQWKKHVRVLGPMMSVSSLKQAVSSMVRAVDGLTLKWKTEVDPDKPLNVEGDIKNLALSIICDFLIGRDLSSAGGSCAHELTQHCEVLLTAVDKEVYENPLYKMIFGDRPPVRRARKYLWGLMQEVMSECREHPEKAERHAVGRIMAAVKAEAVTFTDQELLDEIVMMLFGGSDTTAVSLMWAFKALSAAPHVQSKLRSEIKEVLGPSPPTYDDVTQHMPYLDICFKEIMRVARTAPGCGRTLLTDYQLKGDTKAIVPKGATMMLGISGIHMNPRYWVDPELFWPERWEEGVGKGQGAMGLPITPAAWAPFGAGHRGCFGQRMATVEMKVLLVQLLRSFEFSPSGDPELDNWDMVERITTRPKNPYFKLRPLG</sequence>
<keyword evidence="11" id="KW-1185">Reference proteome</keyword>
<accession>A0A250XES7</accession>
<dbReference type="STRING" id="1157962.A0A250XES7"/>
<dbReference type="AlphaFoldDB" id="A0A250XES7"/>
<comment type="caution">
    <text evidence="10">The sequence shown here is derived from an EMBL/GenBank/DDBJ whole genome shotgun (WGS) entry which is preliminary data.</text>
</comment>
<gene>
    <name evidence="10" type="ORF">CEUSTIGMA_g8722.t1</name>
</gene>
<dbReference type="PANTHER" id="PTHR24291">
    <property type="entry name" value="CYTOCHROME P450 FAMILY 4"/>
    <property type="match status" value="1"/>
</dbReference>
<feature type="transmembrane region" description="Helical" evidence="9">
    <location>
        <begin position="38"/>
        <end position="56"/>
    </location>
</feature>
<dbReference type="InterPro" id="IPR050196">
    <property type="entry name" value="Cytochrome_P450_Monoox"/>
</dbReference>
<dbReference type="Gene3D" id="1.10.630.10">
    <property type="entry name" value="Cytochrome P450"/>
    <property type="match status" value="1"/>
</dbReference>
<dbReference type="InterPro" id="IPR002401">
    <property type="entry name" value="Cyt_P450_E_grp-I"/>
</dbReference>
<dbReference type="GO" id="GO:0020037">
    <property type="term" value="F:heme binding"/>
    <property type="evidence" value="ECO:0007669"/>
    <property type="project" value="InterPro"/>
</dbReference>
<keyword evidence="6 8" id="KW-0503">Monooxygenase</keyword>
<comment type="similarity">
    <text evidence="1 8">Belongs to the cytochrome P450 family.</text>
</comment>
<reference evidence="10 11" key="1">
    <citation type="submission" date="2017-08" db="EMBL/GenBank/DDBJ databases">
        <title>Acidophilic green algal genome provides insights into adaptation to an acidic environment.</title>
        <authorList>
            <person name="Hirooka S."/>
            <person name="Hirose Y."/>
            <person name="Kanesaki Y."/>
            <person name="Higuchi S."/>
            <person name="Fujiwara T."/>
            <person name="Onuma R."/>
            <person name="Era A."/>
            <person name="Ohbayashi R."/>
            <person name="Uzuka A."/>
            <person name="Nozaki H."/>
            <person name="Yoshikawa H."/>
            <person name="Miyagishima S.Y."/>
        </authorList>
    </citation>
    <scope>NUCLEOTIDE SEQUENCE [LARGE SCALE GENOMIC DNA]</scope>
    <source>
        <strain evidence="10 11">NIES-2499</strain>
    </source>
</reference>
<keyword evidence="3 7" id="KW-0479">Metal-binding</keyword>
<keyword evidence="2 7" id="KW-0349">Heme</keyword>
<evidence type="ECO:0000256" key="9">
    <source>
        <dbReference type="SAM" id="Phobius"/>
    </source>
</evidence>
<dbReference type="PANTHER" id="PTHR24291:SF50">
    <property type="entry name" value="BIFUNCTIONAL ALBAFLAVENONE MONOOXYGENASE_TERPENE SYNTHASE"/>
    <property type="match status" value="1"/>
</dbReference>
<keyword evidence="9" id="KW-0472">Membrane</keyword>
<dbReference type="PRINTS" id="PR00463">
    <property type="entry name" value="EP450I"/>
</dbReference>
<proteinExistence type="inferred from homology"/>
<dbReference type="Pfam" id="PF00067">
    <property type="entry name" value="p450"/>
    <property type="match status" value="1"/>
</dbReference>
<evidence type="ECO:0000256" key="1">
    <source>
        <dbReference type="ARBA" id="ARBA00010617"/>
    </source>
</evidence>
<dbReference type="OrthoDB" id="2789670at2759"/>
<keyword evidence="9" id="KW-0812">Transmembrane</keyword>
<keyword evidence="5 7" id="KW-0408">Iron</keyword>
<dbReference type="GO" id="GO:0016705">
    <property type="term" value="F:oxidoreductase activity, acting on paired donors, with incorporation or reduction of molecular oxygen"/>
    <property type="evidence" value="ECO:0007669"/>
    <property type="project" value="InterPro"/>
</dbReference>
<dbReference type="EMBL" id="BEGY01000063">
    <property type="protein sequence ID" value="GAX81290.1"/>
    <property type="molecule type" value="Genomic_DNA"/>
</dbReference>
<protein>
    <recommendedName>
        <fullName evidence="12">Cytochrome P450</fullName>
    </recommendedName>
</protein>
<evidence type="ECO:0000313" key="11">
    <source>
        <dbReference type="Proteomes" id="UP000232323"/>
    </source>
</evidence>